<gene>
    <name evidence="1" type="ORF">QF025_000005</name>
</gene>
<evidence type="ECO:0000313" key="1">
    <source>
        <dbReference type="EMBL" id="MDR6201285.1"/>
    </source>
</evidence>
<evidence type="ECO:0000313" key="2">
    <source>
        <dbReference type="Proteomes" id="UP001245184"/>
    </source>
</evidence>
<accession>A0ABD5C9T0</accession>
<name>A0ABD5C9T0_9BURK</name>
<organism evidence="1 2">
    <name type="scientific">Paraburkholderia graminis</name>
    <dbReference type="NCBI Taxonomy" id="60548"/>
    <lineage>
        <taxon>Bacteria</taxon>
        <taxon>Pseudomonadati</taxon>
        <taxon>Pseudomonadota</taxon>
        <taxon>Betaproteobacteria</taxon>
        <taxon>Burkholderiales</taxon>
        <taxon>Burkholderiaceae</taxon>
        <taxon>Paraburkholderia</taxon>
    </lineage>
</organism>
<sequence length="82" mass="8737">MDLLNPALADQAPLASRIQQRTDIVRGLFLSEAFRRGNGDPAKMGREVLALQVMVEQALGLTGADHAATMSRGCKSDKDAAV</sequence>
<dbReference type="EMBL" id="JAVIZN010000001">
    <property type="protein sequence ID" value="MDR6201285.1"/>
    <property type="molecule type" value="Genomic_DNA"/>
</dbReference>
<dbReference type="AlphaFoldDB" id="A0ABD5C9T0"/>
<reference evidence="1 2" key="1">
    <citation type="submission" date="2023-08" db="EMBL/GenBank/DDBJ databases">
        <title>Genome sequencing of plant associated microbes to promote plant fitness in Sorghum bicolor and Oryza sativa.</title>
        <authorList>
            <person name="Coleman-Derr D."/>
        </authorList>
    </citation>
    <scope>NUCLEOTIDE SEQUENCE [LARGE SCALE GENOMIC DNA]</scope>
    <source>
        <strain evidence="1 2">SLBN-33</strain>
    </source>
</reference>
<proteinExistence type="predicted"/>
<dbReference type="Proteomes" id="UP001245184">
    <property type="component" value="Unassembled WGS sequence"/>
</dbReference>
<dbReference type="RefSeq" id="WP_310029407.1">
    <property type="nucleotide sequence ID" value="NZ_JAVIZN010000001.1"/>
</dbReference>
<protein>
    <submittedName>
        <fullName evidence="1">Uncharacterized protein</fullName>
    </submittedName>
</protein>
<comment type="caution">
    <text evidence="1">The sequence shown here is derived from an EMBL/GenBank/DDBJ whole genome shotgun (WGS) entry which is preliminary data.</text>
</comment>